<feature type="signal peptide" evidence="1">
    <location>
        <begin position="1"/>
        <end position="19"/>
    </location>
</feature>
<keyword evidence="1" id="KW-0732">Signal</keyword>
<evidence type="ECO:0000313" key="5">
    <source>
        <dbReference type="Proteomes" id="UP000011715"/>
    </source>
</evidence>
<accession>A0A0C4DSQ7</accession>
<proteinExistence type="predicted"/>
<name>A0A0C4DSQ7_MAGP6</name>
<protein>
    <recommendedName>
        <fullName evidence="2">Cyanovirin-N domain-containing protein</fullName>
    </recommendedName>
</protein>
<dbReference type="EMBL" id="ADBL01000715">
    <property type="status" value="NOT_ANNOTATED_CDS"/>
    <property type="molecule type" value="Genomic_DNA"/>
</dbReference>
<gene>
    <name evidence="3" type="ORF">MAPG_02945</name>
</gene>
<reference evidence="3" key="3">
    <citation type="submission" date="2011-03" db="EMBL/GenBank/DDBJ databases">
        <title>Annotation of Magnaporthe poae ATCC 64411.</title>
        <authorList>
            <person name="Ma L.-J."/>
            <person name="Dead R."/>
            <person name="Young S.K."/>
            <person name="Zeng Q."/>
            <person name="Gargeya S."/>
            <person name="Fitzgerald M."/>
            <person name="Haas B."/>
            <person name="Abouelleil A."/>
            <person name="Alvarado L."/>
            <person name="Arachchi H.M."/>
            <person name="Berlin A."/>
            <person name="Brown A."/>
            <person name="Chapman S.B."/>
            <person name="Chen Z."/>
            <person name="Dunbar C."/>
            <person name="Freedman E."/>
            <person name="Gearin G."/>
            <person name="Gellesch M."/>
            <person name="Goldberg J."/>
            <person name="Griggs A."/>
            <person name="Gujja S."/>
            <person name="Heiman D."/>
            <person name="Howarth C."/>
            <person name="Larson L."/>
            <person name="Lui A."/>
            <person name="MacDonald P.J.P."/>
            <person name="Mehta T."/>
            <person name="Montmayeur A."/>
            <person name="Murphy C."/>
            <person name="Neiman D."/>
            <person name="Pearson M."/>
            <person name="Priest M."/>
            <person name="Roberts A."/>
            <person name="Saif S."/>
            <person name="Shea T."/>
            <person name="Shenoy N."/>
            <person name="Sisk P."/>
            <person name="Stolte C."/>
            <person name="Sykes S."/>
            <person name="Yandava C."/>
            <person name="Wortman J."/>
            <person name="Nusbaum C."/>
            <person name="Birren B."/>
        </authorList>
    </citation>
    <scope>NUCLEOTIDE SEQUENCE</scope>
    <source>
        <strain evidence="3">ATCC 64411</strain>
    </source>
</reference>
<keyword evidence="5" id="KW-1185">Reference proteome</keyword>
<dbReference type="EMBL" id="GL876967">
    <property type="protein sequence ID" value="KLU83896.1"/>
    <property type="molecule type" value="Genomic_DNA"/>
</dbReference>
<feature type="chain" id="PRO_5009385283" description="Cyanovirin-N domain-containing protein" evidence="1">
    <location>
        <begin position="20"/>
        <end position="164"/>
    </location>
</feature>
<reference evidence="3" key="2">
    <citation type="submission" date="2010-05" db="EMBL/GenBank/DDBJ databases">
        <title>The Genome Sequence of Magnaporthe poae strain ATCC 64411.</title>
        <authorList>
            <consortium name="The Broad Institute Genome Sequencing Platform"/>
            <consortium name="Broad Institute Genome Sequencing Center for Infectious Disease"/>
            <person name="Ma L.-J."/>
            <person name="Dead R."/>
            <person name="Young S."/>
            <person name="Zeng Q."/>
            <person name="Koehrsen M."/>
            <person name="Alvarado L."/>
            <person name="Berlin A."/>
            <person name="Chapman S.B."/>
            <person name="Chen Z."/>
            <person name="Freedman E."/>
            <person name="Gellesch M."/>
            <person name="Goldberg J."/>
            <person name="Griggs A."/>
            <person name="Gujja S."/>
            <person name="Heilman E.R."/>
            <person name="Heiman D."/>
            <person name="Hepburn T."/>
            <person name="Howarth C."/>
            <person name="Jen D."/>
            <person name="Larson L."/>
            <person name="Mehta T."/>
            <person name="Neiman D."/>
            <person name="Pearson M."/>
            <person name="Roberts A."/>
            <person name="Saif S."/>
            <person name="Shea T."/>
            <person name="Shenoy N."/>
            <person name="Sisk P."/>
            <person name="Stolte C."/>
            <person name="Sykes S."/>
            <person name="Walk T."/>
            <person name="White J."/>
            <person name="Yandava C."/>
            <person name="Haas B."/>
            <person name="Nusbaum C."/>
            <person name="Birren B."/>
        </authorList>
    </citation>
    <scope>NUCLEOTIDE SEQUENCE</scope>
    <source>
        <strain evidence="3">ATCC 64411</strain>
    </source>
</reference>
<reference evidence="5" key="1">
    <citation type="submission" date="2010-05" db="EMBL/GenBank/DDBJ databases">
        <title>The genome sequence of Magnaporthe poae strain ATCC 64411.</title>
        <authorList>
            <person name="Ma L.-J."/>
            <person name="Dead R."/>
            <person name="Young S."/>
            <person name="Zeng Q."/>
            <person name="Koehrsen M."/>
            <person name="Alvarado L."/>
            <person name="Berlin A."/>
            <person name="Chapman S.B."/>
            <person name="Chen Z."/>
            <person name="Freedman E."/>
            <person name="Gellesch M."/>
            <person name="Goldberg J."/>
            <person name="Griggs A."/>
            <person name="Gujja S."/>
            <person name="Heilman E.R."/>
            <person name="Heiman D."/>
            <person name="Hepburn T."/>
            <person name="Howarth C."/>
            <person name="Jen D."/>
            <person name="Larson L."/>
            <person name="Mehta T."/>
            <person name="Neiman D."/>
            <person name="Pearson M."/>
            <person name="Roberts A."/>
            <person name="Saif S."/>
            <person name="Shea T."/>
            <person name="Shenoy N."/>
            <person name="Sisk P."/>
            <person name="Stolte C."/>
            <person name="Sykes S."/>
            <person name="Walk T."/>
            <person name="White J."/>
            <person name="Yandava C."/>
            <person name="Haas B."/>
            <person name="Nusbaum C."/>
            <person name="Birren B."/>
        </authorList>
    </citation>
    <scope>NUCLEOTIDE SEQUENCE [LARGE SCALE GENOMIC DNA]</scope>
    <source>
        <strain evidence="5">ATCC 64411 / 73-15</strain>
    </source>
</reference>
<sequence>MKLTIISLAVLTIASGTTALAIQKPPLEDGGYNNGSCVMQGLSSWRYRGTPEQNKYFDDALESIWCNPPGMTQLAGPGSSLKLSNCLANVNGKLTWQSHGGAMQSCTACRHAELLSPYIACTCNDGFGNWIDSGFIDLNEHIYVDRDGALACFGIRGRITTPAY</sequence>
<dbReference type="Pfam" id="PF08881">
    <property type="entry name" value="CVNH"/>
    <property type="match status" value="1"/>
</dbReference>
<dbReference type="OrthoDB" id="2441380at2759"/>
<dbReference type="EnsemblFungi" id="MAPG_02945T0">
    <property type="protein sequence ID" value="MAPG_02945T0"/>
    <property type="gene ID" value="MAPG_02945"/>
</dbReference>
<reference evidence="4" key="5">
    <citation type="submission" date="2015-06" db="UniProtKB">
        <authorList>
            <consortium name="EnsemblFungi"/>
        </authorList>
    </citation>
    <scope>IDENTIFICATION</scope>
    <source>
        <strain evidence="4">ATCC 64411</strain>
    </source>
</reference>
<evidence type="ECO:0000259" key="2">
    <source>
        <dbReference type="Pfam" id="PF08881"/>
    </source>
</evidence>
<reference evidence="4" key="4">
    <citation type="journal article" date="2015" name="G3 (Bethesda)">
        <title>Genome sequences of three phytopathogenic species of the Magnaporthaceae family of fungi.</title>
        <authorList>
            <person name="Okagaki L.H."/>
            <person name="Nunes C.C."/>
            <person name="Sailsbery J."/>
            <person name="Clay B."/>
            <person name="Brown D."/>
            <person name="John T."/>
            <person name="Oh Y."/>
            <person name="Young N."/>
            <person name="Fitzgerald M."/>
            <person name="Haas B.J."/>
            <person name="Zeng Q."/>
            <person name="Young S."/>
            <person name="Adiconis X."/>
            <person name="Fan L."/>
            <person name="Levin J.Z."/>
            <person name="Mitchell T.K."/>
            <person name="Okubara P.A."/>
            <person name="Farman M.L."/>
            <person name="Kohn L.M."/>
            <person name="Birren B."/>
            <person name="Ma L.-J."/>
            <person name="Dean R.A."/>
        </authorList>
    </citation>
    <scope>NUCLEOTIDE SEQUENCE</scope>
    <source>
        <strain evidence="4">ATCC 64411 / 73-15</strain>
    </source>
</reference>
<dbReference type="STRING" id="644358.A0A0C4DSQ7"/>
<dbReference type="Gene3D" id="2.30.60.10">
    <property type="entry name" value="Cyanovirin-N"/>
    <property type="match status" value="1"/>
</dbReference>
<feature type="domain" description="Cyanovirin-N" evidence="2">
    <location>
        <begin position="79"/>
        <end position="143"/>
    </location>
</feature>
<organism evidence="4 5">
    <name type="scientific">Magnaporthiopsis poae (strain ATCC 64411 / 73-15)</name>
    <name type="common">Kentucky bluegrass fungus</name>
    <name type="synonym">Magnaporthe poae</name>
    <dbReference type="NCBI Taxonomy" id="644358"/>
    <lineage>
        <taxon>Eukaryota</taxon>
        <taxon>Fungi</taxon>
        <taxon>Dikarya</taxon>
        <taxon>Ascomycota</taxon>
        <taxon>Pezizomycotina</taxon>
        <taxon>Sordariomycetes</taxon>
        <taxon>Sordariomycetidae</taxon>
        <taxon>Magnaporthales</taxon>
        <taxon>Magnaporthaceae</taxon>
        <taxon>Magnaporthiopsis</taxon>
    </lineage>
</organism>
<dbReference type="AlphaFoldDB" id="A0A0C4DSQ7"/>
<dbReference type="eggNOG" id="ENOG502RN6T">
    <property type="taxonomic scope" value="Eukaryota"/>
</dbReference>
<dbReference type="InterPro" id="IPR036673">
    <property type="entry name" value="Cyanovirin-N_sf"/>
</dbReference>
<evidence type="ECO:0000313" key="3">
    <source>
        <dbReference type="EMBL" id="KLU83896.1"/>
    </source>
</evidence>
<dbReference type="InterPro" id="IPR011058">
    <property type="entry name" value="Cyanovirin-N"/>
</dbReference>
<dbReference type="Proteomes" id="UP000011715">
    <property type="component" value="Unassembled WGS sequence"/>
</dbReference>
<evidence type="ECO:0000313" key="4">
    <source>
        <dbReference type="EnsemblFungi" id="MAPG_02945T0"/>
    </source>
</evidence>
<dbReference type="VEuPathDB" id="FungiDB:MAPG_02945"/>
<dbReference type="SUPFAM" id="SSF51322">
    <property type="entry name" value="Cyanovirin-N"/>
    <property type="match status" value="1"/>
</dbReference>
<evidence type="ECO:0000256" key="1">
    <source>
        <dbReference type="SAM" id="SignalP"/>
    </source>
</evidence>